<organism evidence="9 10">
    <name type="scientific">Strigomonas culicis</name>
    <dbReference type="NCBI Taxonomy" id="28005"/>
    <lineage>
        <taxon>Eukaryota</taxon>
        <taxon>Discoba</taxon>
        <taxon>Euglenozoa</taxon>
        <taxon>Kinetoplastea</taxon>
        <taxon>Metakinetoplastina</taxon>
        <taxon>Trypanosomatida</taxon>
        <taxon>Trypanosomatidae</taxon>
        <taxon>Strigomonadinae</taxon>
        <taxon>Strigomonas</taxon>
    </lineage>
</organism>
<evidence type="ECO:0000256" key="7">
    <source>
        <dbReference type="SAM" id="Phobius"/>
    </source>
</evidence>
<dbReference type="PROSITE" id="PS51384">
    <property type="entry name" value="FAD_FR"/>
    <property type="match status" value="1"/>
</dbReference>
<feature type="binding site" evidence="5">
    <location>
        <position position="162"/>
    </location>
    <ligand>
        <name>FAD</name>
        <dbReference type="ChEBI" id="CHEBI:57692"/>
    </ligand>
</feature>
<feature type="binding site" evidence="5">
    <location>
        <position position="160"/>
    </location>
    <ligand>
        <name>FAD</name>
        <dbReference type="ChEBI" id="CHEBI:57692"/>
    </ligand>
</feature>
<reference evidence="9 10" key="1">
    <citation type="journal article" date="2013" name="PLoS ONE">
        <title>Predicting the Proteins of Angomonas deanei, Strigomonas culicis and Their Respective Endosymbionts Reveals New Aspects of the Trypanosomatidae Family.</title>
        <authorList>
            <person name="Motta M.C."/>
            <person name="Martins A.C."/>
            <person name="de Souza S.S."/>
            <person name="Catta-Preta C.M."/>
            <person name="Silva R."/>
            <person name="Klein C.C."/>
            <person name="de Almeida L.G."/>
            <person name="de Lima Cunha O."/>
            <person name="Ciapina L.P."/>
            <person name="Brocchi M."/>
            <person name="Colabardini A.C."/>
            <person name="de Araujo Lima B."/>
            <person name="Machado C.R."/>
            <person name="de Almeida Soares C.M."/>
            <person name="Probst C.M."/>
            <person name="de Menezes C.B."/>
            <person name="Thompson C.E."/>
            <person name="Bartholomeu D.C."/>
            <person name="Gradia D.F."/>
            <person name="Pavoni D.P."/>
            <person name="Grisard E.C."/>
            <person name="Fantinatti-Garboggini F."/>
            <person name="Marchini F.K."/>
            <person name="Rodrigues-Luiz G.F."/>
            <person name="Wagner G."/>
            <person name="Goldman G.H."/>
            <person name="Fietto J.L."/>
            <person name="Elias M.C."/>
            <person name="Goldman M.H."/>
            <person name="Sagot M.F."/>
            <person name="Pereira M."/>
            <person name="Stoco P.H."/>
            <person name="de Mendonca-Neto R.P."/>
            <person name="Teixeira S.M."/>
            <person name="Maciel T.E."/>
            <person name="de Oliveira Mendes T.A."/>
            <person name="Urmenyi T.P."/>
            <person name="de Souza W."/>
            <person name="Schenkman S."/>
            <person name="de Vasconcelos A.T."/>
        </authorList>
    </citation>
    <scope>NUCLEOTIDE SEQUENCE [LARGE SCALE GENOMIC DNA]</scope>
</reference>
<evidence type="ECO:0000256" key="2">
    <source>
        <dbReference type="ARBA" id="ARBA00022630"/>
    </source>
</evidence>
<evidence type="ECO:0000313" key="9">
    <source>
        <dbReference type="EMBL" id="EPY28489.1"/>
    </source>
</evidence>
<feature type="region of interest" description="Disordered" evidence="6">
    <location>
        <begin position="1"/>
        <end position="39"/>
    </location>
</feature>
<keyword evidence="3 5" id="KW-0274">FAD</keyword>
<dbReference type="AlphaFoldDB" id="S9UIC2"/>
<keyword evidence="4" id="KW-0560">Oxidoreductase</keyword>
<evidence type="ECO:0000256" key="5">
    <source>
        <dbReference type="PIRSR" id="PIRSR601834-1"/>
    </source>
</evidence>
<feature type="binding site" evidence="5">
    <location>
        <position position="186"/>
    </location>
    <ligand>
        <name>FAD</name>
        <dbReference type="ChEBI" id="CHEBI:57692"/>
    </ligand>
</feature>
<evidence type="ECO:0000256" key="6">
    <source>
        <dbReference type="SAM" id="MobiDB-lite"/>
    </source>
</evidence>
<dbReference type="InterPro" id="IPR001834">
    <property type="entry name" value="CBR-like"/>
</dbReference>
<keyword evidence="7" id="KW-0472">Membrane</keyword>
<dbReference type="PANTHER" id="PTHR19370:SF190">
    <property type="entry name" value="NADH-CYTOCHROME B5 REDUCTASE-LIKE PROTEIN"/>
    <property type="match status" value="1"/>
</dbReference>
<dbReference type="Gene3D" id="3.40.50.80">
    <property type="entry name" value="Nucleotide-binding domain of ferredoxin-NADP reductase (FNR) module"/>
    <property type="match status" value="1"/>
</dbReference>
<gene>
    <name evidence="9" type="ORF">STCU_05091</name>
</gene>
<comment type="caution">
    <text evidence="9">The sequence shown here is derived from an EMBL/GenBank/DDBJ whole genome shotgun (WGS) entry which is preliminary data.</text>
</comment>
<accession>S9UIC2</accession>
<feature type="transmembrane region" description="Helical" evidence="7">
    <location>
        <begin position="66"/>
        <end position="88"/>
    </location>
</feature>
<feature type="compositionally biased region" description="Basic and acidic residues" evidence="6">
    <location>
        <begin position="21"/>
        <end position="32"/>
    </location>
</feature>
<proteinExistence type="predicted"/>
<evidence type="ECO:0000256" key="4">
    <source>
        <dbReference type="ARBA" id="ARBA00023002"/>
    </source>
</evidence>
<feature type="domain" description="FAD-binding FR-type" evidence="8">
    <location>
        <begin position="105"/>
        <end position="211"/>
    </location>
</feature>
<dbReference type="InterPro" id="IPR017938">
    <property type="entry name" value="Riboflavin_synthase-like_b-brl"/>
</dbReference>
<protein>
    <submittedName>
        <fullName evidence="9">Cytochrome-b5 reductase</fullName>
    </submittedName>
</protein>
<dbReference type="EMBL" id="ATMH01005091">
    <property type="protein sequence ID" value="EPY28489.1"/>
    <property type="molecule type" value="Genomic_DNA"/>
</dbReference>
<dbReference type="InterPro" id="IPR017927">
    <property type="entry name" value="FAD-bd_FR_type"/>
</dbReference>
<dbReference type="Gene3D" id="2.40.30.10">
    <property type="entry name" value="Translation factors"/>
    <property type="match status" value="1"/>
</dbReference>
<keyword evidence="10" id="KW-1185">Reference proteome</keyword>
<keyword evidence="2 5" id="KW-0285">Flavoprotein</keyword>
<sequence length="398" mass="44513">MPPKPYGQDALPEGRAASGRTFHDAHDGDQQRKPRAGAAPPRRWSFMLEDLPALARRALNDVNKGYVARLALATGAGAAGAYGAYLLLARSQENLPLARRWSLFSRPVPIVLLEKDREEGSDMFIYRFALPHSYDYAGYEPVSSVQVSTTDARGLSGLTRWYTPISHPQARGFISFAIKECDPGRMSSRLRMLEPGDQLYLGRWMKEFSYKEHLARGARDLGLVCTTAGASVALQLMQVIDQDRQDPTRLRVLYCHHTAKGIPFKKDYFDRLQQRNEGRIAVAYDVLSLAKQTAADGFDLGVNTFLGNLDPDAIATAMPPPAVLVPAEGGERVARRPYVLVCGPQSMLSYLCGRVSPLGNWTYWQGWPYRYTGMLRDLGYERQQVYKFGVSTHFLAMR</sequence>
<evidence type="ECO:0000256" key="3">
    <source>
        <dbReference type="ARBA" id="ARBA00022827"/>
    </source>
</evidence>
<dbReference type="GO" id="GO:0004128">
    <property type="term" value="F:cytochrome-b5 reductase activity, acting on NAD(P)H"/>
    <property type="evidence" value="ECO:0007669"/>
    <property type="project" value="TreeGrafter"/>
</dbReference>
<feature type="binding site" evidence="5">
    <location>
        <position position="187"/>
    </location>
    <ligand>
        <name>FAD</name>
        <dbReference type="ChEBI" id="CHEBI:57692"/>
    </ligand>
</feature>
<evidence type="ECO:0000259" key="8">
    <source>
        <dbReference type="PROSITE" id="PS51384"/>
    </source>
</evidence>
<dbReference type="InterPro" id="IPR008333">
    <property type="entry name" value="Cbr1-like_FAD-bd_dom"/>
</dbReference>
<comment type="cofactor">
    <cofactor evidence="1 5">
        <name>FAD</name>
        <dbReference type="ChEBI" id="CHEBI:57692"/>
    </cofactor>
</comment>
<dbReference type="SUPFAM" id="SSF63380">
    <property type="entry name" value="Riboflavin synthase domain-like"/>
    <property type="match status" value="1"/>
</dbReference>
<dbReference type="PANTHER" id="PTHR19370">
    <property type="entry name" value="NADH-CYTOCHROME B5 REDUCTASE"/>
    <property type="match status" value="1"/>
</dbReference>
<dbReference type="CDD" id="cd06183">
    <property type="entry name" value="cyt_b5_reduct_like"/>
    <property type="match status" value="1"/>
</dbReference>
<dbReference type="Pfam" id="PF00970">
    <property type="entry name" value="FAD_binding_6"/>
    <property type="match status" value="1"/>
</dbReference>
<dbReference type="Proteomes" id="UP000015354">
    <property type="component" value="Unassembled WGS sequence"/>
</dbReference>
<keyword evidence="7" id="KW-1133">Transmembrane helix</keyword>
<name>S9UIC2_9TRYP</name>
<dbReference type="OrthoDB" id="432685at2759"/>
<dbReference type="SUPFAM" id="SSF52343">
    <property type="entry name" value="Ferredoxin reductase-like, C-terminal NADP-linked domain"/>
    <property type="match status" value="1"/>
</dbReference>
<evidence type="ECO:0000256" key="1">
    <source>
        <dbReference type="ARBA" id="ARBA00001974"/>
    </source>
</evidence>
<evidence type="ECO:0000313" key="10">
    <source>
        <dbReference type="Proteomes" id="UP000015354"/>
    </source>
</evidence>
<keyword evidence="7" id="KW-0812">Transmembrane</keyword>
<feature type="binding site" evidence="5">
    <location>
        <position position="179"/>
    </location>
    <ligand>
        <name>FAD</name>
        <dbReference type="ChEBI" id="CHEBI:57692"/>
    </ligand>
</feature>
<dbReference type="InterPro" id="IPR039261">
    <property type="entry name" value="FNR_nucleotide-bd"/>
</dbReference>